<evidence type="ECO:0000256" key="1">
    <source>
        <dbReference type="SAM" id="MobiDB-lite"/>
    </source>
</evidence>
<keyword evidence="3" id="KW-1185">Reference proteome</keyword>
<feature type="region of interest" description="Disordered" evidence="1">
    <location>
        <begin position="159"/>
        <end position="192"/>
    </location>
</feature>
<evidence type="ECO:0000313" key="3">
    <source>
        <dbReference type="Proteomes" id="UP000612055"/>
    </source>
</evidence>
<evidence type="ECO:0000313" key="2">
    <source>
        <dbReference type="EMBL" id="KAG2486895.1"/>
    </source>
</evidence>
<dbReference type="Proteomes" id="UP000612055">
    <property type="component" value="Unassembled WGS sequence"/>
</dbReference>
<reference evidence="2" key="1">
    <citation type="journal article" date="2020" name="bioRxiv">
        <title>Comparative genomics of Chlamydomonas.</title>
        <authorList>
            <person name="Craig R.J."/>
            <person name="Hasan A.R."/>
            <person name="Ness R.W."/>
            <person name="Keightley P.D."/>
        </authorList>
    </citation>
    <scope>NUCLEOTIDE SEQUENCE</scope>
    <source>
        <strain evidence="2">CCAP 11/70</strain>
    </source>
</reference>
<sequence length="220" mass="23250">MNAANAFLSYIFAVLAARFVEDALYASHDTLSKRLWMMANACTAIVACATTLVMLADLLAPVSLLRDIGDAAGCLLIELLRIAVRRLEYEMRWWPTSTPARVPADFVPSPPIAVPTSFPAATPTATPPATGTPSTTPSTPHTNLFEACLNDCIGGAPRAHMVSSEPAASTTSSPESTPPSTPGAPRSPPPLAHVLTFFADSPLSPTDAAWIQNCIDMCTR</sequence>
<dbReference type="EMBL" id="JAEHOE010000105">
    <property type="protein sequence ID" value="KAG2486895.1"/>
    <property type="molecule type" value="Genomic_DNA"/>
</dbReference>
<feature type="region of interest" description="Disordered" evidence="1">
    <location>
        <begin position="117"/>
        <end position="141"/>
    </location>
</feature>
<name>A0A836BS55_9CHLO</name>
<gene>
    <name evidence="2" type="ORF">HYH03_014489</name>
</gene>
<accession>A0A836BS55</accession>
<feature type="compositionally biased region" description="Pro residues" evidence="1">
    <location>
        <begin position="176"/>
        <end position="191"/>
    </location>
</feature>
<feature type="compositionally biased region" description="Low complexity" evidence="1">
    <location>
        <begin position="163"/>
        <end position="175"/>
    </location>
</feature>
<dbReference type="AlphaFoldDB" id="A0A836BS55"/>
<proteinExistence type="predicted"/>
<protein>
    <submittedName>
        <fullName evidence="2">Uncharacterized protein</fullName>
    </submittedName>
</protein>
<organism evidence="2 3">
    <name type="scientific">Edaphochlamys debaryana</name>
    <dbReference type="NCBI Taxonomy" id="47281"/>
    <lineage>
        <taxon>Eukaryota</taxon>
        <taxon>Viridiplantae</taxon>
        <taxon>Chlorophyta</taxon>
        <taxon>core chlorophytes</taxon>
        <taxon>Chlorophyceae</taxon>
        <taxon>CS clade</taxon>
        <taxon>Chlamydomonadales</taxon>
        <taxon>Chlamydomonadales incertae sedis</taxon>
        <taxon>Edaphochlamys</taxon>
    </lineage>
</organism>
<comment type="caution">
    <text evidence="2">The sequence shown here is derived from an EMBL/GenBank/DDBJ whole genome shotgun (WGS) entry which is preliminary data.</text>
</comment>